<evidence type="ECO:0000256" key="1">
    <source>
        <dbReference type="ARBA" id="ARBA00004141"/>
    </source>
</evidence>
<dbReference type="PANTHER" id="PTHR10361:SF24">
    <property type="entry name" value="P3 PROTEIN"/>
    <property type="match status" value="1"/>
</dbReference>
<feature type="transmembrane region" description="Helical" evidence="5">
    <location>
        <begin position="170"/>
        <end position="190"/>
    </location>
</feature>
<keyword evidence="2 5" id="KW-0812">Transmembrane</keyword>
<reference evidence="6 7" key="1">
    <citation type="submission" date="2017-08" db="EMBL/GenBank/DDBJ databases">
        <title>Halovibrio sewagensis sp. nov., isolated from wastewater of high salinity.</title>
        <authorList>
            <person name="Dong X."/>
            <person name="Zhang G."/>
        </authorList>
    </citation>
    <scope>NUCLEOTIDE SEQUENCE [LARGE SCALE GENOMIC DNA]</scope>
    <source>
        <strain evidence="6 7">YL5-2</strain>
    </source>
</reference>
<gene>
    <name evidence="6" type="ORF">CK501_08150</name>
</gene>
<dbReference type="RefSeq" id="WP_077531087.1">
    <property type="nucleotide sequence ID" value="NZ_NSKD01000003.1"/>
</dbReference>
<feature type="transmembrane region" description="Helical" evidence="5">
    <location>
        <begin position="40"/>
        <end position="63"/>
    </location>
</feature>
<feature type="transmembrane region" description="Helical" evidence="5">
    <location>
        <begin position="96"/>
        <end position="118"/>
    </location>
</feature>
<dbReference type="Pfam" id="PF01758">
    <property type="entry name" value="SBF"/>
    <property type="match status" value="1"/>
</dbReference>
<feature type="transmembrane region" description="Helical" evidence="5">
    <location>
        <begin position="232"/>
        <end position="251"/>
    </location>
</feature>
<protein>
    <submittedName>
        <fullName evidence="6">Bile acid:sodium symporter</fullName>
    </submittedName>
</protein>
<feature type="transmembrane region" description="Helical" evidence="5">
    <location>
        <begin position="6"/>
        <end position="28"/>
    </location>
</feature>
<dbReference type="OrthoDB" id="9806785at2"/>
<evidence type="ECO:0000256" key="4">
    <source>
        <dbReference type="ARBA" id="ARBA00023136"/>
    </source>
</evidence>
<keyword evidence="4 5" id="KW-0472">Membrane</keyword>
<evidence type="ECO:0000313" key="7">
    <source>
        <dbReference type="Proteomes" id="UP000218896"/>
    </source>
</evidence>
<feature type="transmembrane region" description="Helical" evidence="5">
    <location>
        <begin position="263"/>
        <end position="281"/>
    </location>
</feature>
<evidence type="ECO:0000256" key="5">
    <source>
        <dbReference type="SAM" id="Phobius"/>
    </source>
</evidence>
<feature type="transmembrane region" description="Helical" evidence="5">
    <location>
        <begin position="138"/>
        <end position="158"/>
    </location>
</feature>
<dbReference type="Gene3D" id="1.20.1530.20">
    <property type="match status" value="1"/>
</dbReference>
<keyword evidence="3 5" id="KW-1133">Transmembrane helix</keyword>
<dbReference type="Proteomes" id="UP000218896">
    <property type="component" value="Unassembled WGS sequence"/>
</dbReference>
<keyword evidence="7" id="KW-1185">Reference proteome</keyword>
<organism evidence="6 7">
    <name type="scientific">Halovibrio salipaludis</name>
    <dbReference type="NCBI Taxonomy" id="2032626"/>
    <lineage>
        <taxon>Bacteria</taxon>
        <taxon>Pseudomonadati</taxon>
        <taxon>Pseudomonadota</taxon>
        <taxon>Gammaproteobacteria</taxon>
        <taxon>Oceanospirillales</taxon>
        <taxon>Halomonadaceae</taxon>
        <taxon>Halovibrio</taxon>
    </lineage>
</organism>
<sequence>MQASPLISIGLPVSLFIIMIGIGMTLTPRDFRQVAVYPRGIIVGTIAQILVMPALAFLIIAVFNLSPMIAVGLVVIAACPGGTTSNLFALMARGNVALSIVLTVLANLITIVSLPLFTNLALDLYMGENEAIRLPVERTIMTLGLIVLLPITVGMVLRNYFPEKAQKAEGIVSIFGGVVLAALVVALVYGVRDQLGELLSQAGPAAIALNLAGIAIGLGISRMTGLTQRESMAVAVELGIKNGTIGLLVTLNLLQSETMSVPSAVYGVLMFFFGFLLTLYGRKYIPQPTA</sequence>
<proteinExistence type="predicted"/>
<comment type="caution">
    <text evidence="6">The sequence shown here is derived from an EMBL/GenBank/DDBJ whole genome shotgun (WGS) entry which is preliminary data.</text>
</comment>
<dbReference type="InterPro" id="IPR004710">
    <property type="entry name" value="Bilac:Na_transpt"/>
</dbReference>
<evidence type="ECO:0000256" key="3">
    <source>
        <dbReference type="ARBA" id="ARBA00022989"/>
    </source>
</evidence>
<evidence type="ECO:0000313" key="6">
    <source>
        <dbReference type="EMBL" id="PAU80410.1"/>
    </source>
</evidence>
<dbReference type="EMBL" id="NSKD01000003">
    <property type="protein sequence ID" value="PAU80410.1"/>
    <property type="molecule type" value="Genomic_DNA"/>
</dbReference>
<dbReference type="InterPro" id="IPR002657">
    <property type="entry name" value="BilAc:Na_symport/Acr3"/>
</dbReference>
<feature type="transmembrane region" description="Helical" evidence="5">
    <location>
        <begin position="202"/>
        <end position="220"/>
    </location>
</feature>
<dbReference type="PANTHER" id="PTHR10361">
    <property type="entry name" value="SODIUM-BILE ACID COTRANSPORTER"/>
    <property type="match status" value="1"/>
</dbReference>
<dbReference type="GO" id="GO:0016020">
    <property type="term" value="C:membrane"/>
    <property type="evidence" value="ECO:0007669"/>
    <property type="project" value="UniProtKB-SubCell"/>
</dbReference>
<feature type="transmembrane region" description="Helical" evidence="5">
    <location>
        <begin position="69"/>
        <end position="89"/>
    </location>
</feature>
<dbReference type="InterPro" id="IPR038770">
    <property type="entry name" value="Na+/solute_symporter_sf"/>
</dbReference>
<evidence type="ECO:0000256" key="2">
    <source>
        <dbReference type="ARBA" id="ARBA00022692"/>
    </source>
</evidence>
<comment type="subcellular location">
    <subcellularLocation>
        <location evidence="1">Membrane</location>
        <topology evidence="1">Multi-pass membrane protein</topology>
    </subcellularLocation>
</comment>
<dbReference type="AlphaFoldDB" id="A0A2A2F6H0"/>
<name>A0A2A2F6H0_9GAMM</name>
<accession>A0A2A2F6H0</accession>